<dbReference type="AlphaFoldDB" id="A0A4Q7YRK2"/>
<accession>A0A4Q7YRK2</accession>
<dbReference type="EMBL" id="SHKW01000001">
    <property type="protein sequence ID" value="RZU40422.1"/>
    <property type="molecule type" value="Genomic_DNA"/>
</dbReference>
<evidence type="ECO:0000313" key="1">
    <source>
        <dbReference type="EMBL" id="RZU40422.1"/>
    </source>
</evidence>
<sequence>MQEQSHLTGSSMFGNGVPGLPDASVLREQHNARLGLFGSDAVSVPGRKFDTSDNFARKISKIEDDRTEAARLNEQVCASQRLLYSVIDARVFRHADGCRRGNEIWLKALRRRSRLRNGFSTASLYHFTVQEAVYCSGEAFYFGARVCAMPSAV</sequence>
<evidence type="ECO:0000313" key="2">
    <source>
        <dbReference type="Proteomes" id="UP000292958"/>
    </source>
</evidence>
<name>A0A4Q7YRK2_9BACT</name>
<proteinExistence type="predicted"/>
<keyword evidence="2" id="KW-1185">Reference proteome</keyword>
<reference evidence="1 2" key="1">
    <citation type="submission" date="2019-02" db="EMBL/GenBank/DDBJ databases">
        <title>Genomic Encyclopedia of Archaeal and Bacterial Type Strains, Phase II (KMG-II): from individual species to whole genera.</title>
        <authorList>
            <person name="Goeker M."/>
        </authorList>
    </citation>
    <scope>NUCLEOTIDE SEQUENCE [LARGE SCALE GENOMIC DNA]</scope>
    <source>
        <strain evidence="1 2">DSM 18101</strain>
    </source>
</reference>
<protein>
    <submittedName>
        <fullName evidence="1">Uncharacterized protein</fullName>
    </submittedName>
</protein>
<dbReference type="Proteomes" id="UP000292958">
    <property type="component" value="Unassembled WGS sequence"/>
</dbReference>
<organism evidence="1 2">
    <name type="scientific">Edaphobacter modestus</name>
    <dbReference type="NCBI Taxonomy" id="388466"/>
    <lineage>
        <taxon>Bacteria</taxon>
        <taxon>Pseudomonadati</taxon>
        <taxon>Acidobacteriota</taxon>
        <taxon>Terriglobia</taxon>
        <taxon>Terriglobales</taxon>
        <taxon>Acidobacteriaceae</taxon>
        <taxon>Edaphobacter</taxon>
    </lineage>
</organism>
<gene>
    <name evidence="1" type="ORF">BDD14_1881</name>
</gene>
<comment type="caution">
    <text evidence="1">The sequence shown here is derived from an EMBL/GenBank/DDBJ whole genome shotgun (WGS) entry which is preliminary data.</text>
</comment>